<dbReference type="Gene3D" id="3.60.21.10">
    <property type="match status" value="1"/>
</dbReference>
<dbReference type="InterPro" id="IPR005235">
    <property type="entry name" value="YmdB-like"/>
</dbReference>
<protein>
    <submittedName>
        <fullName evidence="8">TIGR00282 family metallophosphoesterase</fullName>
    </submittedName>
</protein>
<dbReference type="FunFam" id="3.60.21.10:FF:000016">
    <property type="entry name" value="Putative metallophosphoesterase"/>
    <property type="match status" value="1"/>
</dbReference>
<accession>A0AAU7VQ46</accession>
<evidence type="ECO:0000313" key="8">
    <source>
        <dbReference type="EMBL" id="XBX76302.1"/>
    </source>
</evidence>
<feature type="binding site" evidence="7">
    <location>
        <position position="175"/>
    </location>
    <ligand>
        <name>Fe cation</name>
        <dbReference type="ChEBI" id="CHEBI:24875"/>
        <label>1</label>
    </ligand>
</feature>
<dbReference type="Pfam" id="PF13277">
    <property type="entry name" value="YmdB"/>
    <property type="match status" value="1"/>
</dbReference>
<feature type="binding site" evidence="7">
    <location>
        <position position="39"/>
    </location>
    <ligand>
        <name>Fe cation</name>
        <dbReference type="ChEBI" id="CHEBI:24875"/>
        <label>1</label>
    </ligand>
</feature>
<dbReference type="SUPFAM" id="SSF56300">
    <property type="entry name" value="Metallo-dependent phosphatases"/>
    <property type="match status" value="1"/>
</dbReference>
<dbReference type="InterPro" id="IPR029052">
    <property type="entry name" value="Metallo-depent_PP-like"/>
</dbReference>
<keyword evidence="2 7" id="KW-0479">Metal-binding</keyword>
<evidence type="ECO:0000256" key="5">
    <source>
        <dbReference type="ARBA" id="ARBA00061401"/>
    </source>
</evidence>
<keyword evidence="4" id="KW-0408">Iron</keyword>
<comment type="cofactor">
    <cofactor evidence="1">
        <name>Fe(3+)</name>
        <dbReference type="ChEBI" id="CHEBI:29034"/>
    </cofactor>
</comment>
<dbReference type="NCBIfam" id="TIGR00282">
    <property type="entry name" value="TIGR00282 family metallophosphoesterase"/>
    <property type="match status" value="1"/>
</dbReference>
<dbReference type="GO" id="GO:0004113">
    <property type="term" value="F:2',3'-cyclic-nucleotide 3'-phosphodiesterase activity"/>
    <property type="evidence" value="ECO:0007669"/>
    <property type="project" value="TreeGrafter"/>
</dbReference>
<feature type="binding site" evidence="7">
    <location>
        <position position="148"/>
    </location>
    <ligand>
        <name>Fe cation</name>
        <dbReference type="ChEBI" id="CHEBI:24875"/>
        <label>2</label>
    </ligand>
</feature>
<comment type="similarity">
    <text evidence="5">Belongs to the YmdB-like family.</text>
</comment>
<sequence>MKIIFIGDIVGKPGRKILKNKLPSLIEKYSPDLIIANGENAAGGKGLNQRVADELFESGIDILTMGNHVWDKKEIFNFIQGDKRIVRPANYPKGTPGSGFTKVEVNGKIILILNLSGIVYMPPLDCPFKVIDEMLNVDDYDYSLLDFHGEATSEKIAMGWYLNGKIDAVVGTHTHVQTSDYRRLDKGTLYITDVGMTGPYNGVLGVKKEDVIKKFVTKMPTRFNIETDGPKQLNAVYLDLNSEKIYPIKEIE</sequence>
<dbReference type="GO" id="GO:0046872">
    <property type="term" value="F:metal ion binding"/>
    <property type="evidence" value="ECO:0007669"/>
    <property type="project" value="UniProtKB-KW"/>
</dbReference>
<gene>
    <name evidence="8" type="ORF">PRVXT_001488</name>
</gene>
<evidence type="ECO:0000256" key="3">
    <source>
        <dbReference type="ARBA" id="ARBA00022801"/>
    </source>
</evidence>
<dbReference type="EMBL" id="CP158367">
    <property type="protein sequence ID" value="XBX76302.1"/>
    <property type="molecule type" value="Genomic_DNA"/>
</dbReference>
<feature type="binding site" evidence="7">
    <location>
        <position position="67"/>
    </location>
    <ligand>
        <name>Fe cation</name>
        <dbReference type="ChEBI" id="CHEBI:24875"/>
        <label>2</label>
    </ligand>
</feature>
<dbReference type="AlphaFoldDB" id="A0AAU7VQ46"/>
<reference evidence="8" key="1">
    <citation type="journal article" date="2013" name="Extremophiles">
        <title>Proteinivorax tanatarense gen. nov., sp. nov., an anaerobic, haloalkaliphilic, proteolytic bacterium isolated from a decaying algal bloom, and proposal of Proteinivoraceae fam. nov.</title>
        <authorList>
            <person name="Kevbrin V."/>
            <person name="Boltyanskaya Y."/>
            <person name="Zhilina T."/>
            <person name="Kolganova T."/>
            <person name="Lavrentjeva E."/>
            <person name="Kuznetsov B."/>
        </authorList>
    </citation>
    <scope>NUCLEOTIDE SEQUENCE</scope>
    <source>
        <strain evidence="8">Z-910T</strain>
    </source>
</reference>
<evidence type="ECO:0000256" key="6">
    <source>
        <dbReference type="PIRSR" id="PIRSR004789-50"/>
    </source>
</evidence>
<evidence type="ECO:0000256" key="1">
    <source>
        <dbReference type="ARBA" id="ARBA00001965"/>
    </source>
</evidence>
<dbReference type="PIRSF" id="PIRSF004789">
    <property type="entry name" value="DR1281"/>
    <property type="match status" value="1"/>
</dbReference>
<feature type="binding site" evidence="7">
    <location>
        <position position="40"/>
    </location>
    <ligand>
        <name>Fe cation</name>
        <dbReference type="ChEBI" id="CHEBI:24875"/>
        <label>1</label>
    </ligand>
</feature>
<feature type="active site" description="Proton donor" evidence="6">
    <location>
        <position position="68"/>
    </location>
</feature>
<dbReference type="PANTHER" id="PTHR36303">
    <property type="entry name" value="2',3'-CYCLIC-NUCLEOTIDE 2'-PHOSPHODIESTERASE"/>
    <property type="match status" value="1"/>
</dbReference>
<name>A0AAU7VQ46_9FIRM</name>
<dbReference type="PANTHER" id="PTHR36303:SF1">
    <property type="entry name" value="2',3'-CYCLIC-NUCLEOTIDE 2'-PHOSPHODIESTERASE"/>
    <property type="match status" value="1"/>
</dbReference>
<evidence type="ECO:0000256" key="4">
    <source>
        <dbReference type="ARBA" id="ARBA00023004"/>
    </source>
</evidence>
<dbReference type="CDD" id="cd07382">
    <property type="entry name" value="MPP_DR1281"/>
    <property type="match status" value="1"/>
</dbReference>
<organism evidence="8">
    <name type="scientific">Proteinivorax tanatarense</name>
    <dbReference type="NCBI Taxonomy" id="1260629"/>
    <lineage>
        <taxon>Bacteria</taxon>
        <taxon>Bacillati</taxon>
        <taxon>Bacillota</taxon>
        <taxon>Clostridia</taxon>
        <taxon>Eubacteriales</taxon>
        <taxon>Proteinivoracaceae</taxon>
        <taxon>Proteinivorax</taxon>
    </lineage>
</organism>
<evidence type="ECO:0000256" key="7">
    <source>
        <dbReference type="PIRSR" id="PIRSR004789-51"/>
    </source>
</evidence>
<feature type="binding site" evidence="7">
    <location>
        <position position="173"/>
    </location>
    <ligand>
        <name>Fe cation</name>
        <dbReference type="ChEBI" id="CHEBI:24875"/>
        <label>2</label>
    </ligand>
</feature>
<feature type="binding site" evidence="7">
    <location>
        <position position="8"/>
    </location>
    <ligand>
        <name>Fe cation</name>
        <dbReference type="ChEBI" id="CHEBI:24875"/>
        <label>1</label>
    </ligand>
</feature>
<keyword evidence="3" id="KW-0378">Hydrolase</keyword>
<evidence type="ECO:0000256" key="2">
    <source>
        <dbReference type="ARBA" id="ARBA00022723"/>
    </source>
</evidence>
<dbReference type="RefSeq" id="WP_350345036.1">
    <property type="nucleotide sequence ID" value="NZ_CP158367.1"/>
</dbReference>
<proteinExistence type="inferred from homology"/>
<feature type="binding site" evidence="7">
    <location>
        <position position="39"/>
    </location>
    <ligand>
        <name>Fe cation</name>
        <dbReference type="ChEBI" id="CHEBI:24875"/>
        <label>2</label>
    </ligand>
</feature>
<reference evidence="8" key="2">
    <citation type="submission" date="2024-06" db="EMBL/GenBank/DDBJ databases">
        <authorList>
            <person name="Petrova K.O."/>
            <person name="Toshchakov S.V."/>
            <person name="Boltjanskaja Y.V."/>
            <person name="Kevbrin V."/>
        </authorList>
    </citation>
    <scope>NUCLEOTIDE SEQUENCE</scope>
    <source>
        <strain evidence="8">Z-910T</strain>
    </source>
</reference>